<accession>A0AAX6GFV4</accession>
<dbReference type="SMART" id="SM00574">
    <property type="entry name" value="POX"/>
    <property type="match status" value="1"/>
</dbReference>
<organism evidence="3 4">
    <name type="scientific">Iris pallida</name>
    <name type="common">Sweet iris</name>
    <dbReference type="NCBI Taxonomy" id="29817"/>
    <lineage>
        <taxon>Eukaryota</taxon>
        <taxon>Viridiplantae</taxon>
        <taxon>Streptophyta</taxon>
        <taxon>Embryophyta</taxon>
        <taxon>Tracheophyta</taxon>
        <taxon>Spermatophyta</taxon>
        <taxon>Magnoliopsida</taxon>
        <taxon>Liliopsida</taxon>
        <taxon>Asparagales</taxon>
        <taxon>Iridaceae</taxon>
        <taxon>Iridoideae</taxon>
        <taxon>Irideae</taxon>
        <taxon>Iris</taxon>
    </lineage>
</organism>
<proteinExistence type="predicted"/>
<dbReference type="GO" id="GO:0003677">
    <property type="term" value="F:DNA binding"/>
    <property type="evidence" value="ECO:0007669"/>
    <property type="project" value="UniProtKB-KW"/>
</dbReference>
<feature type="compositionally biased region" description="Basic and acidic residues" evidence="1">
    <location>
        <begin position="434"/>
        <end position="461"/>
    </location>
</feature>
<dbReference type="Proteomes" id="UP001140949">
    <property type="component" value="Unassembled WGS sequence"/>
</dbReference>
<evidence type="ECO:0000313" key="4">
    <source>
        <dbReference type="Proteomes" id="UP001140949"/>
    </source>
</evidence>
<reference evidence="3" key="2">
    <citation type="submission" date="2023-04" db="EMBL/GenBank/DDBJ databases">
        <authorList>
            <person name="Bruccoleri R.E."/>
            <person name="Oakeley E.J."/>
            <person name="Faust A.-M."/>
            <person name="Dessus-Babus S."/>
            <person name="Altorfer M."/>
            <person name="Burckhardt D."/>
            <person name="Oertli M."/>
            <person name="Naumann U."/>
            <person name="Petersen F."/>
            <person name="Wong J."/>
        </authorList>
    </citation>
    <scope>NUCLEOTIDE SEQUENCE</scope>
    <source>
        <strain evidence="3">GSM-AAB239-AS_SAM_17_03QT</strain>
        <tissue evidence="3">Leaf</tissue>
    </source>
</reference>
<feature type="compositionally biased region" description="Low complexity" evidence="1">
    <location>
        <begin position="462"/>
        <end position="482"/>
    </location>
</feature>
<sequence>MGLATTSAAASVVNQVIGPRRISVGGGGACPSGNPMSHGFHQGIFSFSASEQEQQHHVAQQSRRDKLRMQGFEPGGGSSAGSHHARALVGGGIEEDDGDNEGGRGVRGIYEAPGAVATNMLSEMFNFPQAAAAGQAGPTATELLASQIHGAGYRFPSRPAVPGSMVGFGSDEWYGGDGGSTSSLGTIGGTKQLNPESAAAMQLFLMNPQQQHQPRSPPHQHQQEQLFHEASFSGGQLVDSHGLSLSLSSSLHQFEMAKAEQNVLYFNQNQQAPPQLQQHHHQQQSEGYGAPVGASLQLQQLRNSRYARAAQELLEEFCSVGRGQLRGGRGKHHGGSSSSNPNPSGAAAAAAAVGSSSSSKDVPPLSPADRFEHQRNKSKLLTMLDEASAQKIQPLLRPDADGGDLVRLGDGVRRGDPVHGAGAEGDVAALPVPEGRDRGAAEEGVRGAGREGHRGRERHNQGGDAEAPAAGPEPQAAEGLPPDGDDRAGGVAAAAGTAGALGYCPPGLAFRTLPSPVRIHTLSTSSQPFQFLLTSTIISEIQSKIIF</sequence>
<name>A0AAX6GFV4_IRIPA</name>
<keyword evidence="4" id="KW-1185">Reference proteome</keyword>
<keyword evidence="3" id="KW-0238">DNA-binding</keyword>
<feature type="compositionally biased region" description="Low complexity" evidence="1">
    <location>
        <begin position="335"/>
        <end position="360"/>
    </location>
</feature>
<feature type="region of interest" description="Disordered" evidence="1">
    <location>
        <begin position="325"/>
        <end position="373"/>
    </location>
</feature>
<dbReference type="EMBL" id="JANAVB010020400">
    <property type="protein sequence ID" value="KAJ6827101.1"/>
    <property type="molecule type" value="Genomic_DNA"/>
</dbReference>
<dbReference type="Pfam" id="PF07526">
    <property type="entry name" value="POX"/>
    <property type="match status" value="1"/>
</dbReference>
<reference evidence="3" key="1">
    <citation type="journal article" date="2023" name="GigaByte">
        <title>Genome assembly of the bearded iris, Iris pallida Lam.</title>
        <authorList>
            <person name="Bruccoleri R.E."/>
            <person name="Oakeley E.J."/>
            <person name="Faust A.M.E."/>
            <person name="Altorfer M."/>
            <person name="Dessus-Babus S."/>
            <person name="Burckhardt D."/>
            <person name="Oertli M."/>
            <person name="Naumann U."/>
            <person name="Petersen F."/>
            <person name="Wong J."/>
        </authorList>
    </citation>
    <scope>NUCLEOTIDE SEQUENCE</scope>
    <source>
        <strain evidence="3">GSM-AAB239-AS_SAM_17_03QT</strain>
    </source>
</reference>
<dbReference type="InterPro" id="IPR006563">
    <property type="entry name" value="POX_dom"/>
</dbReference>
<dbReference type="AlphaFoldDB" id="A0AAX6GFV4"/>
<feature type="region of interest" description="Disordered" evidence="1">
    <location>
        <begin position="396"/>
        <end position="491"/>
    </location>
</feature>
<gene>
    <name evidence="3" type="ORF">M6B38_367640</name>
</gene>
<evidence type="ECO:0000256" key="1">
    <source>
        <dbReference type="SAM" id="MobiDB-lite"/>
    </source>
</evidence>
<evidence type="ECO:0000259" key="2">
    <source>
        <dbReference type="SMART" id="SM00574"/>
    </source>
</evidence>
<keyword evidence="3" id="KW-0371">Homeobox</keyword>
<feature type="domain" description="POX" evidence="2">
    <location>
        <begin position="295"/>
        <end position="414"/>
    </location>
</feature>
<protein>
    <submittedName>
        <fullName evidence="3">BEL1-like homeodomain protein 4</fullName>
    </submittedName>
</protein>
<evidence type="ECO:0000313" key="3">
    <source>
        <dbReference type="EMBL" id="KAJ6827101.1"/>
    </source>
</evidence>
<comment type="caution">
    <text evidence="3">The sequence shown here is derived from an EMBL/GenBank/DDBJ whole genome shotgun (WGS) entry which is preliminary data.</text>
</comment>